<proteinExistence type="predicted"/>
<dbReference type="InterPro" id="IPR050570">
    <property type="entry name" value="Cell_wall_metabolism_enzyme"/>
</dbReference>
<dbReference type="Gene3D" id="2.70.70.10">
    <property type="entry name" value="Glucose Permease (Domain IIA)"/>
    <property type="match status" value="1"/>
</dbReference>
<evidence type="ECO:0000313" key="2">
    <source>
        <dbReference type="Proteomes" id="UP000516361"/>
    </source>
</evidence>
<dbReference type="PANTHER" id="PTHR21666:SF289">
    <property type="entry name" value="L-ALA--D-GLU ENDOPEPTIDASE"/>
    <property type="match status" value="1"/>
</dbReference>
<dbReference type="InterPro" id="IPR011055">
    <property type="entry name" value="Dup_hybrid_motif"/>
</dbReference>
<dbReference type="GO" id="GO:0004222">
    <property type="term" value="F:metalloendopeptidase activity"/>
    <property type="evidence" value="ECO:0007669"/>
    <property type="project" value="TreeGrafter"/>
</dbReference>
<sequence>MKKIILLMFIVIVSVFVFSEIFMVPIKGSYITSSFGEYRNTGNNPHFHLGVDFSTFNRENIDVYASAQGNLYKIWINDPVYGNTIFLKHDDLSLITDYAHLNSFSEKINKYVDIIKKEFGDKKRMEIVFPDNSVNIKTGEIIALSGSTGEAEAPHLHFEVREEINGTEMIRNPLEYLEYKENRKKTLELLSVRVNGKYIDINNSDLNTIEFSGDYPKIDVRVRERLGNNTVIMVKSVSISLDNSLMYKIDFSSLPESVGYKPQPVYGYGSTSSIYWLKMYSIESLYPIKDNNWSQLIGSDKSSYKGEIVLEDFWGNKKVYNFNFIKN</sequence>
<reference evidence="1 2" key="1">
    <citation type="submission" date="2018-06" db="EMBL/GenBank/DDBJ databases">
        <title>Genome sequencing of Oceanotoga sp. sy52.</title>
        <authorList>
            <person name="Mori K."/>
        </authorList>
    </citation>
    <scope>NUCLEOTIDE SEQUENCE [LARGE SCALE GENOMIC DNA]</scope>
    <source>
        <strain evidence="2">sy52</strain>
    </source>
</reference>
<accession>A0A7G1G8K6</accession>
<evidence type="ECO:0000313" key="1">
    <source>
        <dbReference type="EMBL" id="BBE31287.1"/>
    </source>
</evidence>
<dbReference type="Proteomes" id="UP000516361">
    <property type="component" value="Chromosome"/>
</dbReference>
<organism evidence="1 2">
    <name type="scientific">Tepiditoga spiralis</name>
    <dbReference type="NCBI Taxonomy" id="2108365"/>
    <lineage>
        <taxon>Bacteria</taxon>
        <taxon>Thermotogati</taxon>
        <taxon>Thermotogota</taxon>
        <taxon>Thermotogae</taxon>
        <taxon>Petrotogales</taxon>
        <taxon>Petrotogaceae</taxon>
        <taxon>Tepiditoga</taxon>
    </lineage>
</organism>
<dbReference type="KEGG" id="ocy:OSSY52_14280"/>
<keyword evidence="2" id="KW-1185">Reference proteome</keyword>
<name>A0A7G1G8K6_9BACT</name>
<dbReference type="RefSeq" id="WP_190613726.1">
    <property type="nucleotide sequence ID" value="NZ_AP018712.1"/>
</dbReference>
<dbReference type="AlphaFoldDB" id="A0A7G1G8K6"/>
<dbReference type="CDD" id="cd12797">
    <property type="entry name" value="M23_peptidase"/>
    <property type="match status" value="1"/>
</dbReference>
<dbReference type="EMBL" id="AP018712">
    <property type="protein sequence ID" value="BBE31287.1"/>
    <property type="molecule type" value="Genomic_DNA"/>
</dbReference>
<gene>
    <name evidence="1" type="ORF">OSSY52_14280</name>
</gene>
<protein>
    <submittedName>
        <fullName evidence="1">Peptidase M23</fullName>
    </submittedName>
</protein>
<dbReference type="SUPFAM" id="SSF51261">
    <property type="entry name" value="Duplicated hybrid motif"/>
    <property type="match status" value="1"/>
</dbReference>
<dbReference type="InParanoid" id="A0A7G1G8K6"/>
<dbReference type="PANTHER" id="PTHR21666">
    <property type="entry name" value="PEPTIDASE-RELATED"/>
    <property type="match status" value="1"/>
</dbReference>